<organism evidence="1 2">
    <name type="scientific">Mytilus coruscus</name>
    <name type="common">Sea mussel</name>
    <dbReference type="NCBI Taxonomy" id="42192"/>
    <lineage>
        <taxon>Eukaryota</taxon>
        <taxon>Metazoa</taxon>
        <taxon>Spiralia</taxon>
        <taxon>Lophotrochozoa</taxon>
        <taxon>Mollusca</taxon>
        <taxon>Bivalvia</taxon>
        <taxon>Autobranchia</taxon>
        <taxon>Pteriomorphia</taxon>
        <taxon>Mytilida</taxon>
        <taxon>Mytiloidea</taxon>
        <taxon>Mytilidae</taxon>
        <taxon>Mytilinae</taxon>
        <taxon>Mytilus</taxon>
    </lineage>
</organism>
<evidence type="ECO:0000313" key="2">
    <source>
        <dbReference type="Proteomes" id="UP000507470"/>
    </source>
</evidence>
<evidence type="ECO:0000313" key="1">
    <source>
        <dbReference type="EMBL" id="CAC5414976.1"/>
    </source>
</evidence>
<dbReference type="AlphaFoldDB" id="A0A6J8E4C3"/>
<dbReference type="Proteomes" id="UP000507470">
    <property type="component" value="Unassembled WGS sequence"/>
</dbReference>
<sequence>MDRYISKALPLLNASHSSSTHMSRNSKTAMIATSVSNHDSLKSVFHCIRYIHHNSSQLAQQNFEEKVVVATNTQGVLSYPPRDYVSSLPPCSHEEAYTRNMVHVSDAVKHGLKRVMIRTVNTEVAVIAVLLFRDIWVDELWLAFGSGKCFS</sequence>
<protein>
    <submittedName>
        <fullName evidence="1">Uncharacterized protein</fullName>
    </submittedName>
</protein>
<name>A0A6J8E4C3_MYTCO</name>
<proteinExistence type="predicted"/>
<dbReference type="OrthoDB" id="6156133at2759"/>
<gene>
    <name evidence="1" type="ORF">MCOR_47703</name>
</gene>
<dbReference type="EMBL" id="CACVKT020008362">
    <property type="protein sequence ID" value="CAC5414976.1"/>
    <property type="molecule type" value="Genomic_DNA"/>
</dbReference>
<keyword evidence="2" id="KW-1185">Reference proteome</keyword>
<reference evidence="1 2" key="1">
    <citation type="submission" date="2020-06" db="EMBL/GenBank/DDBJ databases">
        <authorList>
            <person name="Li R."/>
            <person name="Bekaert M."/>
        </authorList>
    </citation>
    <scope>NUCLEOTIDE SEQUENCE [LARGE SCALE GENOMIC DNA]</scope>
    <source>
        <strain evidence="2">wild</strain>
    </source>
</reference>
<accession>A0A6J8E4C3</accession>